<accession>A0A662DFT3</accession>
<comment type="similarity">
    <text evidence="3 14">Belongs to the homoserine dehydrogenase family.</text>
</comment>
<proteinExistence type="inferred from homology"/>
<dbReference type="Gene3D" id="3.40.50.720">
    <property type="entry name" value="NAD(P)-binding Rossmann-like Domain"/>
    <property type="match status" value="1"/>
</dbReference>
<dbReference type="CDD" id="cd04881">
    <property type="entry name" value="ACT_HSDH-Hom"/>
    <property type="match status" value="1"/>
</dbReference>
<dbReference type="GO" id="GO:0050661">
    <property type="term" value="F:NADP binding"/>
    <property type="evidence" value="ECO:0007669"/>
    <property type="project" value="InterPro"/>
</dbReference>
<dbReference type="Proteomes" id="UP000280417">
    <property type="component" value="Unassembled WGS sequence"/>
</dbReference>
<dbReference type="FunFam" id="3.30.360.10:FF:000005">
    <property type="entry name" value="Homoserine dehydrogenase"/>
    <property type="match status" value="1"/>
</dbReference>
<evidence type="ECO:0000256" key="4">
    <source>
        <dbReference type="ARBA" id="ARBA00013213"/>
    </source>
</evidence>
<dbReference type="InterPro" id="IPR002912">
    <property type="entry name" value="ACT_dom"/>
</dbReference>
<dbReference type="EC" id="1.1.1.3" evidence="4 13"/>
<sequence length="425" mass="46864">MTAKMLRIGVFGLGTVGQGVVELLMRKKGKVGNFCFSLEKVVVKNPEKRRDIALPPGVLSSNPQDILDNPVIDTVIEVIGGYHPAREYVLEALEKGKNVITANKVLLATSGSEVFRKAAEKRCYLGVRASNIAAYRLIESLMNSPSRIEKLIGVFNGTCNYILTGMEKKARDLFSLLKEAQSMGYAEADPAEDINGRDTAHKLIVLLGLTCGYFPPLQSVYVEGITSITTQDVIFAKELGYKIKLLAIAERKENTLEARVHPALVPADRWLARLEGVENGMEIRDEIGLEVGMQAPGAGKYPTATAIIEDLICIAQGRKLYLSEQPSFPSLRPMEEVETEYYLRFCAVDKAGVLAKIAGVLGEHNISIESVIQKGKRTKEGDLVPVIMLTHRSREENIQKALRKIKGLPVVKKDPFLIRVEEGIF</sequence>
<dbReference type="InterPro" id="IPR005106">
    <property type="entry name" value="Asp/hSer_DH_NAD-bd"/>
</dbReference>
<feature type="domain" description="ACT" evidence="15">
    <location>
        <begin position="342"/>
        <end position="419"/>
    </location>
</feature>
<dbReference type="GO" id="GO:0009088">
    <property type="term" value="P:threonine biosynthetic process"/>
    <property type="evidence" value="ECO:0007669"/>
    <property type="project" value="UniProtKB-UniPathway"/>
</dbReference>
<dbReference type="InterPro" id="IPR036291">
    <property type="entry name" value="NAD(P)-bd_dom_sf"/>
</dbReference>
<dbReference type="GO" id="GO:0004412">
    <property type="term" value="F:homoserine dehydrogenase activity"/>
    <property type="evidence" value="ECO:0007669"/>
    <property type="project" value="UniProtKB-EC"/>
</dbReference>
<dbReference type="PROSITE" id="PS01042">
    <property type="entry name" value="HOMOSER_DHGENASE"/>
    <property type="match status" value="1"/>
</dbReference>
<dbReference type="PIRSF" id="PIRSF000098">
    <property type="entry name" value="Homoser_dehydrog"/>
    <property type="match status" value="1"/>
</dbReference>
<dbReference type="AlphaFoldDB" id="A0A662DFT3"/>
<dbReference type="InterPro" id="IPR019811">
    <property type="entry name" value="HDH_CS"/>
</dbReference>
<keyword evidence="9 13" id="KW-0560">Oxidoreductase</keyword>
<dbReference type="Gene3D" id="3.30.70.260">
    <property type="match status" value="1"/>
</dbReference>
<feature type="active site" description="Proton donor" evidence="11">
    <location>
        <position position="202"/>
    </location>
</feature>
<name>A0A662DFT3_UNCAE</name>
<dbReference type="InterPro" id="IPR045865">
    <property type="entry name" value="ACT-like_dom_sf"/>
</dbReference>
<evidence type="ECO:0000256" key="2">
    <source>
        <dbReference type="ARBA" id="ARBA00005062"/>
    </source>
</evidence>
<dbReference type="GO" id="GO:0009086">
    <property type="term" value="P:methionine biosynthetic process"/>
    <property type="evidence" value="ECO:0007669"/>
    <property type="project" value="UniProtKB-KW"/>
</dbReference>
<protein>
    <recommendedName>
        <fullName evidence="5 13">Homoserine dehydrogenase</fullName>
        <ecNumber evidence="4 13">1.1.1.3</ecNumber>
    </recommendedName>
</protein>
<evidence type="ECO:0000256" key="7">
    <source>
        <dbReference type="ARBA" id="ARBA00022697"/>
    </source>
</evidence>
<comment type="caution">
    <text evidence="16">The sequence shown here is derived from an EMBL/GenBank/DDBJ whole genome shotgun (WGS) entry which is preliminary data.</text>
</comment>
<evidence type="ECO:0000256" key="3">
    <source>
        <dbReference type="ARBA" id="ARBA00006753"/>
    </source>
</evidence>
<evidence type="ECO:0000256" key="6">
    <source>
        <dbReference type="ARBA" id="ARBA00022605"/>
    </source>
</evidence>
<dbReference type="Pfam" id="PF01842">
    <property type="entry name" value="ACT"/>
    <property type="match status" value="1"/>
</dbReference>
<gene>
    <name evidence="16" type="ORF">DRJ04_05135</name>
</gene>
<comment type="pathway">
    <text evidence="2 13">Amino-acid biosynthesis; L-methionine biosynthesis via de novo pathway; L-homoserine from L-aspartate: step 3/3.</text>
</comment>
<evidence type="ECO:0000256" key="5">
    <source>
        <dbReference type="ARBA" id="ARBA00013376"/>
    </source>
</evidence>
<dbReference type="Pfam" id="PF00742">
    <property type="entry name" value="Homoserine_dh"/>
    <property type="match status" value="1"/>
</dbReference>
<evidence type="ECO:0000256" key="14">
    <source>
        <dbReference type="RuleBase" id="RU004171"/>
    </source>
</evidence>
<comment type="pathway">
    <text evidence="1 13">Amino-acid biosynthesis; L-threonine biosynthesis; L-threonine from L-aspartate: step 3/5.</text>
</comment>
<evidence type="ECO:0000313" key="17">
    <source>
        <dbReference type="Proteomes" id="UP000280417"/>
    </source>
</evidence>
<evidence type="ECO:0000256" key="13">
    <source>
        <dbReference type="RuleBase" id="RU000579"/>
    </source>
</evidence>
<evidence type="ECO:0000313" key="16">
    <source>
        <dbReference type="EMBL" id="RLE12989.1"/>
    </source>
</evidence>
<dbReference type="FunFam" id="3.30.70.260:FF:000030">
    <property type="entry name" value="Homoserine dehydrogenase"/>
    <property type="match status" value="1"/>
</dbReference>
<comment type="catalytic activity">
    <reaction evidence="13">
        <text>L-homoserine + NADP(+) = L-aspartate 4-semialdehyde + NADPH + H(+)</text>
        <dbReference type="Rhea" id="RHEA:15761"/>
        <dbReference type="ChEBI" id="CHEBI:15378"/>
        <dbReference type="ChEBI" id="CHEBI:57476"/>
        <dbReference type="ChEBI" id="CHEBI:57783"/>
        <dbReference type="ChEBI" id="CHEBI:58349"/>
        <dbReference type="ChEBI" id="CHEBI:537519"/>
        <dbReference type="EC" id="1.1.1.3"/>
    </reaction>
</comment>
<dbReference type="PROSITE" id="PS51671">
    <property type="entry name" value="ACT"/>
    <property type="match status" value="1"/>
</dbReference>
<dbReference type="EMBL" id="QMQA01000124">
    <property type="protein sequence ID" value="RLE12989.1"/>
    <property type="molecule type" value="Genomic_DNA"/>
</dbReference>
<dbReference type="InterPro" id="IPR001342">
    <property type="entry name" value="HDH_cat"/>
</dbReference>
<organism evidence="16 17">
    <name type="scientific">Aerophobetes bacterium</name>
    <dbReference type="NCBI Taxonomy" id="2030807"/>
    <lineage>
        <taxon>Bacteria</taxon>
        <taxon>Candidatus Aerophobota</taxon>
    </lineage>
</organism>
<dbReference type="InterPro" id="IPR016204">
    <property type="entry name" value="HDH"/>
</dbReference>
<dbReference type="PANTHER" id="PTHR43331">
    <property type="entry name" value="HOMOSERINE DEHYDROGENASE"/>
    <property type="match status" value="1"/>
</dbReference>
<dbReference type="NCBIfam" id="NF004976">
    <property type="entry name" value="PRK06349.1"/>
    <property type="match status" value="1"/>
</dbReference>
<dbReference type="SUPFAM" id="SSF51735">
    <property type="entry name" value="NAD(P)-binding Rossmann-fold domains"/>
    <property type="match status" value="1"/>
</dbReference>
<dbReference type="Gene3D" id="3.30.360.10">
    <property type="entry name" value="Dihydrodipicolinate Reductase, domain 2"/>
    <property type="match status" value="1"/>
</dbReference>
<evidence type="ECO:0000256" key="9">
    <source>
        <dbReference type="ARBA" id="ARBA00023002"/>
    </source>
</evidence>
<dbReference type="UniPathway" id="UPA00051">
    <property type="reaction ID" value="UER00465"/>
</dbReference>
<dbReference type="SUPFAM" id="SSF55021">
    <property type="entry name" value="ACT-like"/>
    <property type="match status" value="1"/>
</dbReference>
<feature type="binding site" evidence="12">
    <location>
        <position position="187"/>
    </location>
    <ligand>
        <name>L-homoserine</name>
        <dbReference type="ChEBI" id="CHEBI:57476"/>
    </ligand>
</feature>
<evidence type="ECO:0000256" key="11">
    <source>
        <dbReference type="PIRSR" id="PIRSR000098-1"/>
    </source>
</evidence>
<evidence type="ECO:0000256" key="1">
    <source>
        <dbReference type="ARBA" id="ARBA00005056"/>
    </source>
</evidence>
<dbReference type="SUPFAM" id="SSF55347">
    <property type="entry name" value="Glyceraldehyde-3-phosphate dehydrogenase-like, C-terminal domain"/>
    <property type="match status" value="1"/>
</dbReference>
<evidence type="ECO:0000259" key="15">
    <source>
        <dbReference type="PROSITE" id="PS51671"/>
    </source>
</evidence>
<feature type="binding site" evidence="12">
    <location>
        <position position="104"/>
    </location>
    <ligand>
        <name>NADPH</name>
        <dbReference type="ChEBI" id="CHEBI:57783"/>
    </ligand>
</feature>
<keyword evidence="6 13" id="KW-0028">Amino-acid biosynthesis</keyword>
<keyword evidence="7 13" id="KW-0791">Threonine biosynthesis</keyword>
<dbReference type="Pfam" id="PF03447">
    <property type="entry name" value="NAD_binding_3"/>
    <property type="match status" value="1"/>
</dbReference>
<evidence type="ECO:0000256" key="8">
    <source>
        <dbReference type="ARBA" id="ARBA00022857"/>
    </source>
</evidence>
<evidence type="ECO:0000256" key="10">
    <source>
        <dbReference type="ARBA" id="ARBA00023167"/>
    </source>
</evidence>
<keyword evidence="10 13" id="KW-0486">Methionine biosynthesis</keyword>
<dbReference type="UniPathway" id="UPA00050">
    <property type="reaction ID" value="UER00063"/>
</dbReference>
<evidence type="ECO:0000256" key="12">
    <source>
        <dbReference type="PIRSR" id="PIRSR000098-2"/>
    </source>
</evidence>
<reference evidence="16 17" key="1">
    <citation type="submission" date="2018-06" db="EMBL/GenBank/DDBJ databases">
        <title>Extensive metabolic versatility and redundancy in microbially diverse, dynamic hydrothermal sediments.</title>
        <authorList>
            <person name="Dombrowski N."/>
            <person name="Teske A."/>
            <person name="Baker B.J."/>
        </authorList>
    </citation>
    <scope>NUCLEOTIDE SEQUENCE [LARGE SCALE GENOMIC DNA]</scope>
    <source>
        <strain evidence="16">B3_G15</strain>
    </source>
</reference>
<keyword evidence="8 12" id="KW-0521">NADP</keyword>
<dbReference type="PANTHER" id="PTHR43331:SF1">
    <property type="entry name" value="HOMOSERINE DEHYDROGENASE"/>
    <property type="match status" value="1"/>
</dbReference>